<sequence>MRRTPAASPADRPPHLTRTQACALLLEAPGGRPPRTVLVVDGDGTVHTATPDAFWVGGRGRAVLTRAELVDAGVRVVPGSGGRLSAGSGPRLDGVLAELNAHLAATWHCSAGGPA</sequence>
<keyword evidence="2" id="KW-1185">Reference proteome</keyword>
<gene>
    <name evidence="1" type="ORF">GCM10022226_46840</name>
</gene>
<name>A0ABP7IL20_9ACTN</name>
<protein>
    <submittedName>
        <fullName evidence="1">Uncharacterized protein</fullName>
    </submittedName>
</protein>
<organism evidence="1 2">
    <name type="scientific">Sphaerisporangium flaviroseum</name>
    <dbReference type="NCBI Taxonomy" id="509199"/>
    <lineage>
        <taxon>Bacteria</taxon>
        <taxon>Bacillati</taxon>
        <taxon>Actinomycetota</taxon>
        <taxon>Actinomycetes</taxon>
        <taxon>Streptosporangiales</taxon>
        <taxon>Streptosporangiaceae</taxon>
        <taxon>Sphaerisporangium</taxon>
    </lineage>
</organism>
<evidence type="ECO:0000313" key="1">
    <source>
        <dbReference type="EMBL" id="GAA3821195.1"/>
    </source>
</evidence>
<dbReference type="EMBL" id="BAAAZR010000014">
    <property type="protein sequence ID" value="GAA3821195.1"/>
    <property type="molecule type" value="Genomic_DNA"/>
</dbReference>
<accession>A0ABP7IL20</accession>
<reference evidence="2" key="1">
    <citation type="journal article" date="2019" name="Int. J. Syst. Evol. Microbiol.">
        <title>The Global Catalogue of Microorganisms (GCM) 10K type strain sequencing project: providing services to taxonomists for standard genome sequencing and annotation.</title>
        <authorList>
            <consortium name="The Broad Institute Genomics Platform"/>
            <consortium name="The Broad Institute Genome Sequencing Center for Infectious Disease"/>
            <person name="Wu L."/>
            <person name="Ma J."/>
        </authorList>
    </citation>
    <scope>NUCLEOTIDE SEQUENCE [LARGE SCALE GENOMIC DNA]</scope>
    <source>
        <strain evidence="2">JCM 16908</strain>
    </source>
</reference>
<comment type="caution">
    <text evidence="1">The sequence shown here is derived from an EMBL/GenBank/DDBJ whole genome shotgun (WGS) entry which is preliminary data.</text>
</comment>
<proteinExistence type="predicted"/>
<dbReference type="RefSeq" id="WP_344943954.1">
    <property type="nucleotide sequence ID" value="NZ_BAAAZR010000014.1"/>
</dbReference>
<dbReference type="Proteomes" id="UP001500888">
    <property type="component" value="Unassembled WGS sequence"/>
</dbReference>
<evidence type="ECO:0000313" key="2">
    <source>
        <dbReference type="Proteomes" id="UP001500888"/>
    </source>
</evidence>